<comment type="caution">
    <text evidence="1">The sequence shown here is derived from an EMBL/GenBank/DDBJ whole genome shotgun (WGS) entry which is preliminary data.</text>
</comment>
<reference evidence="1 2" key="1">
    <citation type="submission" date="2021-07" db="EMBL/GenBank/DDBJ databases">
        <title>Genome data of Colletotrichum spaethianum.</title>
        <authorList>
            <person name="Utami Y.D."/>
            <person name="Hiruma K."/>
        </authorList>
    </citation>
    <scope>NUCLEOTIDE SEQUENCE [LARGE SCALE GENOMIC DNA]</scope>
    <source>
        <strain evidence="1 2">MAFF 242679</strain>
    </source>
</reference>
<dbReference type="EMBL" id="BPPX01000053">
    <property type="protein sequence ID" value="GJC90431.1"/>
    <property type="molecule type" value="Genomic_DNA"/>
</dbReference>
<gene>
    <name evidence="1" type="ORF">ColLi_13269</name>
</gene>
<organism evidence="1 2">
    <name type="scientific">Colletotrichum liriopes</name>
    <dbReference type="NCBI Taxonomy" id="708192"/>
    <lineage>
        <taxon>Eukaryota</taxon>
        <taxon>Fungi</taxon>
        <taxon>Dikarya</taxon>
        <taxon>Ascomycota</taxon>
        <taxon>Pezizomycotina</taxon>
        <taxon>Sordariomycetes</taxon>
        <taxon>Hypocreomycetidae</taxon>
        <taxon>Glomerellales</taxon>
        <taxon>Glomerellaceae</taxon>
        <taxon>Colletotrichum</taxon>
        <taxon>Colletotrichum spaethianum species complex</taxon>
    </lineage>
</organism>
<accession>A0AA37M0D8</accession>
<dbReference type="Proteomes" id="UP001055172">
    <property type="component" value="Unassembled WGS sequence"/>
</dbReference>
<keyword evidence="2" id="KW-1185">Reference proteome</keyword>
<dbReference type="PROSITE" id="PS51257">
    <property type="entry name" value="PROKAR_LIPOPROTEIN"/>
    <property type="match status" value="1"/>
</dbReference>
<dbReference type="AlphaFoldDB" id="A0AA37M0D8"/>
<evidence type="ECO:0000313" key="1">
    <source>
        <dbReference type="EMBL" id="GJC90431.1"/>
    </source>
</evidence>
<protein>
    <submittedName>
        <fullName evidence="1">Uncharacterized protein</fullName>
    </submittedName>
</protein>
<name>A0AA37M0D8_9PEZI</name>
<sequence>MLSFHGRNLFTTAAGMACIASIFMLVRTPTIAPGLEATPTAPAVAVSEPATGEVPSTVKICNAFRALYAMHPDSPSLVLTPLELLDLSVSDPRLRHAGRADSALAGSSANHLVQQTALEAGERVRKRMLARTQSGDPAALRAMRATYVVGDMLLDDAARISFLNNLQPALGENGAVPLAKRLQAVETFCRRAWQIRGWKSARF</sequence>
<evidence type="ECO:0000313" key="2">
    <source>
        <dbReference type="Proteomes" id="UP001055172"/>
    </source>
</evidence>
<proteinExistence type="predicted"/>